<feature type="transmembrane region" description="Helical" evidence="9">
    <location>
        <begin position="404"/>
        <end position="429"/>
    </location>
</feature>
<feature type="transmembrane region" description="Helical" evidence="9">
    <location>
        <begin position="575"/>
        <end position="599"/>
    </location>
</feature>
<feature type="domain" description="Amino acid transporter transmembrane" evidence="10">
    <location>
        <begin position="232"/>
        <end position="617"/>
    </location>
</feature>
<feature type="transmembrane region" description="Helical" evidence="9">
    <location>
        <begin position="365"/>
        <end position="384"/>
    </location>
</feature>
<evidence type="ECO:0000256" key="7">
    <source>
        <dbReference type="ARBA" id="ARBA00023136"/>
    </source>
</evidence>
<feature type="transmembrane region" description="Helical" evidence="9">
    <location>
        <begin position="340"/>
        <end position="360"/>
    </location>
</feature>
<organism evidence="11 12">
    <name type="scientific">Sanghuangporus baumii</name>
    <name type="common">Phellinus baumii</name>
    <dbReference type="NCBI Taxonomy" id="108892"/>
    <lineage>
        <taxon>Eukaryota</taxon>
        <taxon>Fungi</taxon>
        <taxon>Dikarya</taxon>
        <taxon>Basidiomycota</taxon>
        <taxon>Agaricomycotina</taxon>
        <taxon>Agaricomycetes</taxon>
        <taxon>Hymenochaetales</taxon>
        <taxon>Hymenochaetaceae</taxon>
        <taxon>Sanghuangporus</taxon>
    </lineage>
</organism>
<sequence>MPAGSYQRASQPIATGSSFTPSSWSSSLGVSEALASYRRSQYIITAQNVASSADTDSRPGPLDEEEVINEEEGTPPSVAEEELPTPVPQDEGELEWDNVLESSESHTPVQTTILSSGPRHGGLALPPGIGRLPSQIHLEPLPHTGATQRTPLLRKTTSRLSARAQHLQAPGIGDAEFNASQGSTSYTLLAPPDAVQDPKTRLTRKTSSASASSEKIIPAGRTVELIIDTSKLFNSIAILLGFGMLAEPLAFALSGWVTGSVLIIFYGIITCHTAKILAQIMADDPQIRTYADIGNKAFGPRSRFLVSSLFCLELFTVGVVLVTLFADSLHSVMPTYSPEAYKLMGLVVLVPSVFFPLSVLSYTSILGILSTLLIITVLFIDGLSKRHGPGSLWDPATTSLSIASWGKLGVAFGLFMAGFSGHAVLPSLARDMQNPKDFDKMINLAFIAATIIYALIGGCGYLMFGNSVSDEVSKDLLATPGYNAFINKLAVWSLVVMPLTKFALSTRPVVITLEIMLGLEPNSQPQMHVSQVPGGTSTQAKQSKFTKGLLIFLERTAFTCLAVAVSIFFPEFSSVMAFVGAFWAFLLCVIGPVSAKIVLERKCGWKDVALLLIAIVMALWGTIAAFIA</sequence>
<feature type="compositionally biased region" description="Low complexity" evidence="8">
    <location>
        <begin position="17"/>
        <end position="26"/>
    </location>
</feature>
<evidence type="ECO:0000256" key="5">
    <source>
        <dbReference type="ARBA" id="ARBA00022970"/>
    </source>
</evidence>
<dbReference type="AlphaFoldDB" id="A0A9Q5N167"/>
<evidence type="ECO:0000256" key="3">
    <source>
        <dbReference type="ARBA" id="ARBA00022448"/>
    </source>
</evidence>
<dbReference type="GO" id="GO:0015179">
    <property type="term" value="F:L-amino acid transmembrane transporter activity"/>
    <property type="evidence" value="ECO:0007669"/>
    <property type="project" value="TreeGrafter"/>
</dbReference>
<dbReference type="EMBL" id="LNZH02000204">
    <property type="protein sequence ID" value="OCB86100.1"/>
    <property type="molecule type" value="Genomic_DNA"/>
</dbReference>
<feature type="region of interest" description="Disordered" evidence="8">
    <location>
        <begin position="1"/>
        <end position="26"/>
    </location>
</feature>
<dbReference type="PANTHER" id="PTHR22950">
    <property type="entry name" value="AMINO ACID TRANSPORTER"/>
    <property type="match status" value="1"/>
</dbReference>
<feature type="region of interest" description="Disordered" evidence="8">
    <location>
        <begin position="46"/>
        <end position="91"/>
    </location>
</feature>
<evidence type="ECO:0000256" key="4">
    <source>
        <dbReference type="ARBA" id="ARBA00022692"/>
    </source>
</evidence>
<evidence type="ECO:0000256" key="2">
    <source>
        <dbReference type="ARBA" id="ARBA00008066"/>
    </source>
</evidence>
<keyword evidence="7 9" id="KW-0472">Membrane</keyword>
<feature type="compositionally biased region" description="Acidic residues" evidence="8">
    <location>
        <begin position="62"/>
        <end position="83"/>
    </location>
</feature>
<feature type="transmembrane region" description="Helical" evidence="9">
    <location>
        <begin position="549"/>
        <end position="569"/>
    </location>
</feature>
<dbReference type="GO" id="GO:0005774">
    <property type="term" value="C:vacuolar membrane"/>
    <property type="evidence" value="ECO:0007669"/>
    <property type="project" value="TreeGrafter"/>
</dbReference>
<keyword evidence="6 9" id="KW-1133">Transmembrane helix</keyword>
<keyword evidence="12" id="KW-1185">Reference proteome</keyword>
<proteinExistence type="inferred from homology"/>
<dbReference type="Proteomes" id="UP000757232">
    <property type="component" value="Unassembled WGS sequence"/>
</dbReference>
<evidence type="ECO:0000259" key="10">
    <source>
        <dbReference type="Pfam" id="PF01490"/>
    </source>
</evidence>
<evidence type="ECO:0000256" key="8">
    <source>
        <dbReference type="SAM" id="MobiDB-lite"/>
    </source>
</evidence>
<dbReference type="InterPro" id="IPR013057">
    <property type="entry name" value="AA_transpt_TM"/>
</dbReference>
<evidence type="ECO:0000313" key="12">
    <source>
        <dbReference type="Proteomes" id="UP000757232"/>
    </source>
</evidence>
<keyword evidence="3" id="KW-0813">Transport</keyword>
<feature type="transmembrane region" description="Helical" evidence="9">
    <location>
        <begin position="484"/>
        <end position="504"/>
    </location>
</feature>
<comment type="caution">
    <text evidence="11">The sequence shown here is derived from an EMBL/GenBank/DDBJ whole genome shotgun (WGS) entry which is preliminary data.</text>
</comment>
<feature type="transmembrane region" description="Helical" evidence="9">
    <location>
        <begin position="441"/>
        <end position="464"/>
    </location>
</feature>
<dbReference type="OrthoDB" id="655540at2759"/>
<keyword evidence="5" id="KW-0029">Amino-acid transport</keyword>
<accession>A0A9Q5N167</accession>
<gene>
    <name evidence="11" type="ORF">A7U60_g6687</name>
</gene>
<dbReference type="PANTHER" id="PTHR22950:SF692">
    <property type="entry name" value="TRANSMEMBRANE AMINO ACID TRANSPORTER FAMILY PROTEIN"/>
    <property type="match status" value="1"/>
</dbReference>
<keyword evidence="4 9" id="KW-0812">Transmembrane</keyword>
<reference evidence="11" key="1">
    <citation type="submission" date="2016-06" db="EMBL/GenBank/DDBJ databases">
        <title>Draft Genome sequence of the fungus Inonotus baumii.</title>
        <authorList>
            <person name="Zhu H."/>
            <person name="Lin W."/>
        </authorList>
    </citation>
    <scope>NUCLEOTIDE SEQUENCE</scope>
    <source>
        <strain evidence="11">821</strain>
    </source>
</reference>
<name>A0A9Q5N167_SANBA</name>
<evidence type="ECO:0000256" key="6">
    <source>
        <dbReference type="ARBA" id="ARBA00022989"/>
    </source>
</evidence>
<evidence type="ECO:0000313" key="11">
    <source>
        <dbReference type="EMBL" id="OCB86100.1"/>
    </source>
</evidence>
<evidence type="ECO:0000256" key="1">
    <source>
        <dbReference type="ARBA" id="ARBA00004141"/>
    </source>
</evidence>
<evidence type="ECO:0000256" key="9">
    <source>
        <dbReference type="SAM" id="Phobius"/>
    </source>
</evidence>
<comment type="similarity">
    <text evidence="2">Belongs to the amino acid/polyamine transporter 2 family.</text>
</comment>
<dbReference type="Pfam" id="PF01490">
    <property type="entry name" value="Aa_trans"/>
    <property type="match status" value="1"/>
</dbReference>
<protein>
    <recommendedName>
        <fullName evidence="10">Amino acid transporter transmembrane domain-containing protein</fullName>
    </recommendedName>
</protein>
<feature type="transmembrane region" description="Helical" evidence="9">
    <location>
        <begin position="303"/>
        <end position="325"/>
    </location>
</feature>
<feature type="transmembrane region" description="Helical" evidence="9">
    <location>
        <begin position="608"/>
        <end position="627"/>
    </location>
</feature>
<feature type="compositionally biased region" description="Polar residues" evidence="8">
    <location>
        <begin position="7"/>
        <end position="16"/>
    </location>
</feature>
<comment type="subcellular location">
    <subcellularLocation>
        <location evidence="1">Membrane</location>
        <topology evidence="1">Multi-pass membrane protein</topology>
    </subcellularLocation>
</comment>